<evidence type="ECO:0000256" key="4">
    <source>
        <dbReference type="ARBA" id="ARBA00010441"/>
    </source>
</evidence>
<comment type="cofactor">
    <cofactor evidence="2">
        <name>Mg(2+)</name>
        <dbReference type="ChEBI" id="CHEBI:18420"/>
    </cofactor>
</comment>
<organism evidence="19 20">
    <name type="scientific">Cyanidiococcus yangmingshanensis</name>
    <dbReference type="NCBI Taxonomy" id="2690220"/>
    <lineage>
        <taxon>Eukaryota</taxon>
        <taxon>Rhodophyta</taxon>
        <taxon>Bangiophyceae</taxon>
        <taxon>Cyanidiales</taxon>
        <taxon>Cyanidiaceae</taxon>
        <taxon>Cyanidiococcus</taxon>
    </lineage>
</organism>
<reference evidence="19 20" key="1">
    <citation type="journal article" date="2020" name="J. Phycol.">
        <title>Comparative genome analysis reveals Cyanidiococcus gen. nov., a new extremophilic red algal genus sister to Cyanidioschyzon (Cyanidioschyzonaceae, Rhodophyta).</title>
        <authorList>
            <person name="Liu S.-L."/>
            <person name="Chiang Y.-R."/>
            <person name="Yoon H.S."/>
            <person name="Fu H.-Y."/>
        </authorList>
    </citation>
    <scope>NUCLEOTIDE SEQUENCE [LARGE SCALE GENOMIC DNA]</scope>
    <source>
        <strain evidence="19 20">THAL066</strain>
    </source>
</reference>
<proteinExistence type="inferred from homology"/>
<keyword evidence="10" id="KW-0460">Magnesium</keyword>
<dbReference type="PANTHER" id="PTHR15362">
    <property type="entry name" value="PHOSPHATIDYLINOSITOL SYNTHASE"/>
    <property type="match status" value="1"/>
</dbReference>
<evidence type="ECO:0000256" key="6">
    <source>
        <dbReference type="ARBA" id="ARBA00022516"/>
    </source>
</evidence>
<evidence type="ECO:0000256" key="5">
    <source>
        <dbReference type="ARBA" id="ARBA00013212"/>
    </source>
</evidence>
<evidence type="ECO:0000256" key="15">
    <source>
        <dbReference type="ARBA" id="ARBA00023264"/>
    </source>
</evidence>
<dbReference type="InterPro" id="IPR000462">
    <property type="entry name" value="CDP-OH_P_trans"/>
</dbReference>
<evidence type="ECO:0000256" key="8">
    <source>
        <dbReference type="ARBA" id="ARBA00022692"/>
    </source>
</evidence>
<comment type="similarity">
    <text evidence="4 16 17">Belongs to the CDP-alcohol phosphatidyltransferase class-I family.</text>
</comment>
<protein>
    <recommendedName>
        <fullName evidence="5 16">CDP-diacylglycerol--inositol 3-phosphatidyltransferase</fullName>
        <ecNumber evidence="5 16">2.7.8.11</ecNumber>
    </recommendedName>
</protein>
<keyword evidence="20" id="KW-1185">Reference proteome</keyword>
<dbReference type="PIRSF" id="PIRSF000848">
    <property type="entry name" value="CDP_diag_ino_3_P"/>
    <property type="match status" value="1"/>
</dbReference>
<evidence type="ECO:0000256" key="17">
    <source>
        <dbReference type="RuleBase" id="RU003750"/>
    </source>
</evidence>
<evidence type="ECO:0000256" key="16">
    <source>
        <dbReference type="PIRNR" id="PIRNR000848"/>
    </source>
</evidence>
<dbReference type="InterPro" id="IPR014387">
    <property type="entry name" value="CDP_diag_ino_3_P_euk"/>
</dbReference>
<gene>
    <name evidence="19" type="ORF">F1559_001976</name>
</gene>
<feature type="transmembrane region" description="Helical" evidence="18">
    <location>
        <begin position="6"/>
        <end position="26"/>
    </location>
</feature>
<name>A0A7J7IIP9_9RHOD</name>
<feature type="transmembrane region" description="Helical" evidence="18">
    <location>
        <begin position="33"/>
        <end position="55"/>
    </location>
</feature>
<dbReference type="EMBL" id="VWRR01000008">
    <property type="protein sequence ID" value="KAF6002982.1"/>
    <property type="molecule type" value="Genomic_DNA"/>
</dbReference>
<comment type="cofactor">
    <cofactor evidence="1">
        <name>Mn(2+)</name>
        <dbReference type="ChEBI" id="CHEBI:29035"/>
    </cofactor>
</comment>
<evidence type="ECO:0000256" key="10">
    <source>
        <dbReference type="ARBA" id="ARBA00022842"/>
    </source>
</evidence>
<keyword evidence="15 16" id="KW-1208">Phospholipid metabolism</keyword>
<evidence type="ECO:0000256" key="1">
    <source>
        <dbReference type="ARBA" id="ARBA00001936"/>
    </source>
</evidence>
<keyword evidence="12 16" id="KW-0443">Lipid metabolism</keyword>
<feature type="transmembrane region" description="Helical" evidence="18">
    <location>
        <begin position="182"/>
        <end position="201"/>
    </location>
</feature>
<dbReference type="Pfam" id="PF01066">
    <property type="entry name" value="CDP-OH_P_transf"/>
    <property type="match status" value="1"/>
</dbReference>
<evidence type="ECO:0000256" key="14">
    <source>
        <dbReference type="ARBA" id="ARBA00023209"/>
    </source>
</evidence>
<keyword evidence="7 16" id="KW-0808">Transferase</keyword>
<evidence type="ECO:0000256" key="2">
    <source>
        <dbReference type="ARBA" id="ARBA00001946"/>
    </source>
</evidence>
<dbReference type="OrthoDB" id="10251079at2759"/>
<sequence>MAWPVLLYVPNLIGYGRIGLALVAFWNAQDPKLFVTLYAAGFLLDAADGYAARLLKQSSEFGAMMDMLTDRFSTSGLLLLLARRHVSQVSATSAGASSCLRAGLAVALCLFLALLDAVSHFWQVCAASVTQASSHKAAGAKRLVRLYYRRSILTAVCLFSEMFLLLHFFWGATQAGSLGSDYRFGLAMKTVYVGCGAVYVLKQCISLAQISNAVTLLSQSVRTKEEDATR</sequence>
<keyword evidence="14 16" id="KW-0594">Phospholipid biosynthesis</keyword>
<dbReference type="Proteomes" id="UP000530660">
    <property type="component" value="Unassembled WGS sequence"/>
</dbReference>
<dbReference type="EC" id="2.7.8.11" evidence="5 16"/>
<dbReference type="GO" id="GO:0003881">
    <property type="term" value="F:CDP-diacylglycerol-inositol 3-phosphatidyltransferase activity"/>
    <property type="evidence" value="ECO:0007669"/>
    <property type="project" value="UniProtKB-UniRule"/>
</dbReference>
<evidence type="ECO:0000256" key="13">
    <source>
        <dbReference type="ARBA" id="ARBA00023136"/>
    </source>
</evidence>
<evidence type="ECO:0000256" key="12">
    <source>
        <dbReference type="ARBA" id="ARBA00023098"/>
    </source>
</evidence>
<dbReference type="AlphaFoldDB" id="A0A7J7IIP9"/>
<feature type="transmembrane region" description="Helical" evidence="18">
    <location>
        <begin position="94"/>
        <end position="115"/>
    </location>
</feature>
<evidence type="ECO:0000256" key="9">
    <source>
        <dbReference type="ARBA" id="ARBA00022723"/>
    </source>
</evidence>
<evidence type="ECO:0000313" key="20">
    <source>
        <dbReference type="Proteomes" id="UP000530660"/>
    </source>
</evidence>
<dbReference type="Gene3D" id="1.20.120.1760">
    <property type="match status" value="1"/>
</dbReference>
<dbReference type="GO" id="GO:0006661">
    <property type="term" value="P:phosphatidylinositol biosynthetic process"/>
    <property type="evidence" value="ECO:0007669"/>
    <property type="project" value="TreeGrafter"/>
</dbReference>
<keyword evidence="11 18" id="KW-1133">Transmembrane helix</keyword>
<evidence type="ECO:0000256" key="11">
    <source>
        <dbReference type="ARBA" id="ARBA00022989"/>
    </source>
</evidence>
<accession>A0A7J7IIP9</accession>
<dbReference type="PANTHER" id="PTHR15362:SF4">
    <property type="entry name" value="CDP-DIACYLGLYCEROL--INOSITOL 3-PHOSPHATIDYLTRANSFERASE"/>
    <property type="match status" value="1"/>
</dbReference>
<comment type="catalytic activity">
    <reaction evidence="16">
        <text>a CDP-1,2-diacyl-sn-glycerol + myo-inositol = a 1,2-diacyl-sn-glycero-3-phospho-(1D-myo-inositol) + CMP + H(+)</text>
        <dbReference type="Rhea" id="RHEA:11580"/>
        <dbReference type="ChEBI" id="CHEBI:15378"/>
        <dbReference type="ChEBI" id="CHEBI:17268"/>
        <dbReference type="ChEBI" id="CHEBI:57880"/>
        <dbReference type="ChEBI" id="CHEBI:58332"/>
        <dbReference type="ChEBI" id="CHEBI:60377"/>
        <dbReference type="EC" id="2.7.8.11"/>
    </reaction>
</comment>
<evidence type="ECO:0000256" key="18">
    <source>
        <dbReference type="SAM" id="Phobius"/>
    </source>
</evidence>
<keyword evidence="13 16" id="KW-0472">Membrane</keyword>
<keyword evidence="8 18" id="KW-0812">Transmembrane</keyword>
<dbReference type="InterPro" id="IPR048254">
    <property type="entry name" value="CDP_ALCOHOL_P_TRANSF_CS"/>
</dbReference>
<feature type="transmembrane region" description="Helical" evidence="18">
    <location>
        <begin position="151"/>
        <end position="170"/>
    </location>
</feature>
<dbReference type="PROSITE" id="PS00379">
    <property type="entry name" value="CDP_ALCOHOL_P_TRANSF"/>
    <property type="match status" value="1"/>
</dbReference>
<evidence type="ECO:0000256" key="3">
    <source>
        <dbReference type="ARBA" id="ARBA00004141"/>
    </source>
</evidence>
<keyword evidence="9" id="KW-0479">Metal-binding</keyword>
<dbReference type="GO" id="GO:0046872">
    <property type="term" value="F:metal ion binding"/>
    <property type="evidence" value="ECO:0007669"/>
    <property type="project" value="UniProtKB-KW"/>
</dbReference>
<comment type="subcellular location">
    <subcellularLocation>
        <location evidence="3">Membrane</location>
        <topology evidence="3">Multi-pass membrane protein</topology>
    </subcellularLocation>
</comment>
<evidence type="ECO:0000256" key="7">
    <source>
        <dbReference type="ARBA" id="ARBA00022679"/>
    </source>
</evidence>
<comment type="caution">
    <text evidence="19">The sequence shown here is derived from an EMBL/GenBank/DDBJ whole genome shotgun (WGS) entry which is preliminary data.</text>
</comment>
<dbReference type="InterPro" id="IPR043130">
    <property type="entry name" value="CDP-OH_PTrfase_TM_dom"/>
</dbReference>
<evidence type="ECO:0000313" key="19">
    <source>
        <dbReference type="EMBL" id="KAF6002982.1"/>
    </source>
</evidence>
<dbReference type="GO" id="GO:0005794">
    <property type="term" value="C:Golgi apparatus"/>
    <property type="evidence" value="ECO:0007669"/>
    <property type="project" value="TreeGrafter"/>
</dbReference>
<dbReference type="GO" id="GO:0016020">
    <property type="term" value="C:membrane"/>
    <property type="evidence" value="ECO:0007669"/>
    <property type="project" value="UniProtKB-SubCell"/>
</dbReference>
<keyword evidence="6 16" id="KW-0444">Lipid biosynthesis</keyword>